<comment type="caution">
    <text evidence="1">The sequence shown here is derived from an EMBL/GenBank/DDBJ whole genome shotgun (WGS) entry which is preliminary data.</text>
</comment>
<dbReference type="AlphaFoldDB" id="A0A818NNV9"/>
<dbReference type="Proteomes" id="UP000663865">
    <property type="component" value="Unassembled WGS sequence"/>
</dbReference>
<sequence length="270" mass="29774">MGNCFPGGEASLTSLVAFDYEVDEKQVTVVSQTGGLGQGIYLVTFPGITTPIRYDRAGSIYMRHSSAPPLPHESSNQVAPTGKPSNHPVIAYAAADNQIPGQSITMIKMTEERGSGIYHLNINGNRIVYKKMGTVFMKAGSIIPALAIFTFHIYDNLTTTGLVQKISQTSFIAGYLIFRFNQLNDLTNEVTSITTNTHRIQSFMEYMKNIDIAGPDKQSNKIIQAEEVLSIKNLSYSSPINNKHILMDNLNLILNEGQRLLIAGLNHFFL</sequence>
<evidence type="ECO:0000313" key="2">
    <source>
        <dbReference type="Proteomes" id="UP000663865"/>
    </source>
</evidence>
<gene>
    <name evidence="1" type="ORF">KIK155_LOCUS21366</name>
</gene>
<protein>
    <submittedName>
        <fullName evidence="1">Uncharacterized protein</fullName>
    </submittedName>
</protein>
<reference evidence="1" key="1">
    <citation type="submission" date="2021-02" db="EMBL/GenBank/DDBJ databases">
        <authorList>
            <person name="Nowell W R."/>
        </authorList>
    </citation>
    <scope>NUCLEOTIDE SEQUENCE</scope>
</reference>
<evidence type="ECO:0000313" key="1">
    <source>
        <dbReference type="EMBL" id="CAF3609780.1"/>
    </source>
</evidence>
<organism evidence="1 2">
    <name type="scientific">Rotaria socialis</name>
    <dbReference type="NCBI Taxonomy" id="392032"/>
    <lineage>
        <taxon>Eukaryota</taxon>
        <taxon>Metazoa</taxon>
        <taxon>Spiralia</taxon>
        <taxon>Gnathifera</taxon>
        <taxon>Rotifera</taxon>
        <taxon>Eurotatoria</taxon>
        <taxon>Bdelloidea</taxon>
        <taxon>Philodinida</taxon>
        <taxon>Philodinidae</taxon>
        <taxon>Rotaria</taxon>
    </lineage>
</organism>
<name>A0A818NNV9_9BILA</name>
<dbReference type="EMBL" id="CAJNYV010003766">
    <property type="protein sequence ID" value="CAF3609780.1"/>
    <property type="molecule type" value="Genomic_DNA"/>
</dbReference>
<proteinExistence type="predicted"/>
<accession>A0A818NNV9</accession>